<dbReference type="RefSeq" id="WP_180281621.1">
    <property type="nucleotide sequence ID" value="NZ_JABFDB010000004.1"/>
</dbReference>
<dbReference type="InterPro" id="IPR021352">
    <property type="entry name" value="DUF2971"/>
</dbReference>
<evidence type="ECO:0000313" key="1">
    <source>
        <dbReference type="EMBL" id="NYZ19862.1"/>
    </source>
</evidence>
<accession>A0ABX2T6B2</accession>
<reference evidence="1 2" key="1">
    <citation type="submission" date="2020-05" db="EMBL/GenBank/DDBJ databases">
        <title>Azospirillum oleiclasticum sp. nov, a nitrogen-fixing and heavy crude oil-emulsifying bacterium isolated from the crude oil of Yumen Oilfield.</title>
        <authorList>
            <person name="Wu D."/>
            <person name="Cai M."/>
            <person name="Zhang X."/>
        </authorList>
    </citation>
    <scope>NUCLEOTIDE SEQUENCE [LARGE SCALE GENOMIC DNA]</scope>
    <source>
        <strain evidence="1 2">ROY-1-1-2</strain>
    </source>
</reference>
<name>A0ABX2T6B2_9PROT</name>
<gene>
    <name evidence="1" type="ORF">HND93_09065</name>
</gene>
<proteinExistence type="predicted"/>
<dbReference type="Proteomes" id="UP000584642">
    <property type="component" value="Unassembled WGS sequence"/>
</dbReference>
<dbReference type="Pfam" id="PF11185">
    <property type="entry name" value="DUF2971"/>
    <property type="match status" value="1"/>
</dbReference>
<evidence type="ECO:0000313" key="2">
    <source>
        <dbReference type="Proteomes" id="UP000584642"/>
    </source>
</evidence>
<dbReference type="EMBL" id="JABFDB010000004">
    <property type="protein sequence ID" value="NYZ19862.1"/>
    <property type="molecule type" value="Genomic_DNA"/>
</dbReference>
<comment type="caution">
    <text evidence="1">The sequence shown here is derived from an EMBL/GenBank/DDBJ whole genome shotgun (WGS) entry which is preliminary data.</text>
</comment>
<keyword evidence="2" id="KW-1185">Reference proteome</keyword>
<protein>
    <submittedName>
        <fullName evidence="1">DUF2971 domain-containing protein</fullName>
    </submittedName>
</protein>
<sequence>MAALMHLRGKPYNKGLGMVYVPYQPTGGPLHERFPELHHYTNWSGLSGIWNSQTIWASRADCLNDTTEIKHFSDPFFTEIQRMIYKLLKEQPNYEKEIKEFVAESRGPAIASRNATNQIRDVFSKHILGLNGGNGVISLPFIVSLCAHGASREYEVKNGLLSQWRGYGGIERYCIVFDTFELQRVICSEMTTGRYQGLIMDKVKYNMNDAQFLKENSELINAICEIWINREHENERKMLKVVSSFPSMASTLKHRAFEEEQEVRIIAYPFTEEFVNRYYSTNSRDSRVFAKEIYVREREDGERKGEKIHYLKLFAEMREVRQLPIRRIIVGPSFRKNDLKNKVRDLVGNSLEITVSDTPFIG</sequence>
<organism evidence="1 2">
    <name type="scientific">Azospirillum oleiclasticum</name>
    <dbReference type="NCBI Taxonomy" id="2735135"/>
    <lineage>
        <taxon>Bacteria</taxon>
        <taxon>Pseudomonadati</taxon>
        <taxon>Pseudomonadota</taxon>
        <taxon>Alphaproteobacteria</taxon>
        <taxon>Rhodospirillales</taxon>
        <taxon>Azospirillaceae</taxon>
        <taxon>Azospirillum</taxon>
    </lineage>
</organism>